<sequence length="167" mass="19720">MALEIERKFLISEFPKAFLEDGSIVLVKEQVIDQTYLALDKDQELRVRRIKDLATGDISYTHTFKRGFGLAREEVEYPISAGIYEQMIHSRGAIPLVKKRTTVKWNDYMLEIDDYHQIKLMVLEIEFESEEEATSFEPPEWFGQDISTDKQYSNKKVWRDLQSRKHL</sequence>
<name>A0A919Y3F7_9BACL</name>
<organism evidence="3 4">
    <name type="scientific">Paenibacillus apis</name>
    <dbReference type="NCBI Taxonomy" id="1792174"/>
    <lineage>
        <taxon>Bacteria</taxon>
        <taxon>Bacillati</taxon>
        <taxon>Bacillota</taxon>
        <taxon>Bacilli</taxon>
        <taxon>Bacillales</taxon>
        <taxon>Paenibacillaceae</taxon>
        <taxon>Paenibacillus</taxon>
    </lineage>
</organism>
<dbReference type="PROSITE" id="PS51707">
    <property type="entry name" value="CYTH"/>
    <property type="match status" value="1"/>
</dbReference>
<evidence type="ECO:0000259" key="2">
    <source>
        <dbReference type="PROSITE" id="PS51707"/>
    </source>
</evidence>
<dbReference type="PANTHER" id="PTHR40114">
    <property type="entry name" value="SLR0698 PROTEIN"/>
    <property type="match status" value="1"/>
</dbReference>
<evidence type="ECO:0000313" key="4">
    <source>
        <dbReference type="Proteomes" id="UP000678895"/>
    </source>
</evidence>
<dbReference type="Pfam" id="PF01928">
    <property type="entry name" value="CYTH"/>
    <property type="match status" value="1"/>
</dbReference>
<comment type="caution">
    <text evidence="3">The sequence shown here is derived from an EMBL/GenBank/DDBJ whole genome shotgun (WGS) entry which is preliminary data.</text>
</comment>
<dbReference type="Proteomes" id="UP000678895">
    <property type="component" value="Unassembled WGS sequence"/>
</dbReference>
<dbReference type="Gene3D" id="2.40.320.10">
    <property type="entry name" value="Hypothetical Protein Pfu-838710-001"/>
    <property type="match status" value="1"/>
</dbReference>
<protein>
    <submittedName>
        <fullName evidence="3">CYTH domain-containing protein</fullName>
    </submittedName>
</protein>
<dbReference type="InterPro" id="IPR033469">
    <property type="entry name" value="CYTH-like_dom_sf"/>
</dbReference>
<keyword evidence="4" id="KW-1185">Reference proteome</keyword>
<dbReference type="AlphaFoldDB" id="A0A919Y3F7"/>
<dbReference type="PIRSF" id="PIRSF016487">
    <property type="entry name" value="CYTH_UCP016487"/>
    <property type="match status" value="1"/>
</dbReference>
<proteinExistence type="predicted"/>
<reference evidence="3" key="1">
    <citation type="submission" date="2021-03" db="EMBL/GenBank/DDBJ databases">
        <title>Antimicrobial resistance genes in bacteria isolated from Japanese honey, and their potential for conferring macrolide and lincosamide resistance in the American foulbrood pathogen Paenibacillus larvae.</title>
        <authorList>
            <person name="Okamoto M."/>
            <person name="Kumagai M."/>
            <person name="Kanamori H."/>
            <person name="Takamatsu D."/>
        </authorList>
    </citation>
    <scope>NUCLEOTIDE SEQUENCE</scope>
    <source>
        <strain evidence="3">J41TS4</strain>
    </source>
</reference>
<dbReference type="InterPro" id="IPR012042">
    <property type="entry name" value="NeuTTM/CthTTM-like"/>
</dbReference>
<gene>
    <name evidence="3" type="ORF">J41TS4_28070</name>
</gene>
<evidence type="ECO:0000256" key="1">
    <source>
        <dbReference type="PIRSR" id="PIRSR016487-1"/>
    </source>
</evidence>
<dbReference type="SMART" id="SM01118">
    <property type="entry name" value="CYTH"/>
    <property type="match status" value="1"/>
</dbReference>
<feature type="domain" description="CYTH" evidence="2">
    <location>
        <begin position="2"/>
        <end position="164"/>
    </location>
</feature>
<accession>A0A919Y3F7</accession>
<dbReference type="InterPro" id="IPR023577">
    <property type="entry name" value="CYTH_domain"/>
</dbReference>
<dbReference type="SUPFAM" id="SSF55154">
    <property type="entry name" value="CYTH-like phosphatases"/>
    <property type="match status" value="1"/>
</dbReference>
<evidence type="ECO:0000313" key="3">
    <source>
        <dbReference type="EMBL" id="GIO43049.1"/>
    </source>
</evidence>
<feature type="active site" description="Proton acceptor" evidence="1">
    <location>
        <position position="36"/>
    </location>
</feature>
<dbReference type="PANTHER" id="PTHR40114:SF1">
    <property type="entry name" value="SLR0698 PROTEIN"/>
    <property type="match status" value="1"/>
</dbReference>
<dbReference type="EMBL" id="BORS01000009">
    <property type="protein sequence ID" value="GIO43049.1"/>
    <property type="molecule type" value="Genomic_DNA"/>
</dbReference>
<dbReference type="RefSeq" id="WP_044477297.1">
    <property type="nucleotide sequence ID" value="NZ_BORS01000009.1"/>
</dbReference>